<evidence type="ECO:0000313" key="2">
    <source>
        <dbReference type="EMBL" id="KAA6389190.1"/>
    </source>
</evidence>
<keyword evidence="1" id="KW-1133">Transmembrane helix</keyword>
<feature type="transmembrane region" description="Helical" evidence="1">
    <location>
        <begin position="234"/>
        <end position="259"/>
    </location>
</feature>
<accession>A0A5J4W3A8</accession>
<name>A0A5J4W3A8_9EUKA</name>
<sequence>MHLDRTHIIDMKMISNKILSTTLAIIIYPNLLPVHFKQFLKLYFNLAQNKMDLKSGNNKISTLWRSVPDKKNIITLEQGNLTLINLEFQYTKDSALIPQGDLIATVNANPLSHIYIKDCIFQSIQSDRQSTLLSIFNVITVELQNCIFNGIGLQSQTIGFGQDAYLELHDPSYKWTYDTVSTLIRDMFNRSFSDGRNGSVYFEILQGDTLQDKICGNISLSDQTSGKKWYHNKYIIIGGSVGIVILIVVIVIIICCVYCRKRRATYSSKGQEKDPLIPHTQ</sequence>
<dbReference type="AlphaFoldDB" id="A0A5J4W3A8"/>
<proteinExistence type="predicted"/>
<comment type="caution">
    <text evidence="2">The sequence shown here is derived from an EMBL/GenBank/DDBJ whole genome shotgun (WGS) entry which is preliminary data.</text>
</comment>
<keyword evidence="1" id="KW-0472">Membrane</keyword>
<reference evidence="2 3" key="1">
    <citation type="submission" date="2019-03" db="EMBL/GenBank/DDBJ databases">
        <title>Single cell metagenomics reveals metabolic interactions within the superorganism composed of flagellate Streblomastix strix and complex community of Bacteroidetes bacteria on its surface.</title>
        <authorList>
            <person name="Treitli S.C."/>
            <person name="Kolisko M."/>
            <person name="Husnik F."/>
            <person name="Keeling P."/>
            <person name="Hampl V."/>
        </authorList>
    </citation>
    <scope>NUCLEOTIDE SEQUENCE [LARGE SCALE GENOMIC DNA]</scope>
    <source>
        <strain evidence="2">ST1C</strain>
    </source>
</reference>
<evidence type="ECO:0000313" key="3">
    <source>
        <dbReference type="Proteomes" id="UP000324800"/>
    </source>
</evidence>
<gene>
    <name evidence="2" type="ORF">EZS28_015280</name>
</gene>
<dbReference type="EMBL" id="SNRW01003682">
    <property type="protein sequence ID" value="KAA6389190.1"/>
    <property type="molecule type" value="Genomic_DNA"/>
</dbReference>
<organism evidence="2 3">
    <name type="scientific">Streblomastix strix</name>
    <dbReference type="NCBI Taxonomy" id="222440"/>
    <lineage>
        <taxon>Eukaryota</taxon>
        <taxon>Metamonada</taxon>
        <taxon>Preaxostyla</taxon>
        <taxon>Oxymonadida</taxon>
        <taxon>Streblomastigidae</taxon>
        <taxon>Streblomastix</taxon>
    </lineage>
</organism>
<feature type="non-terminal residue" evidence="2">
    <location>
        <position position="281"/>
    </location>
</feature>
<evidence type="ECO:0000256" key="1">
    <source>
        <dbReference type="SAM" id="Phobius"/>
    </source>
</evidence>
<protein>
    <submittedName>
        <fullName evidence="2">Uncharacterized protein</fullName>
    </submittedName>
</protein>
<keyword evidence="1" id="KW-0812">Transmembrane</keyword>
<dbReference type="Proteomes" id="UP000324800">
    <property type="component" value="Unassembled WGS sequence"/>
</dbReference>